<evidence type="ECO:0000256" key="1">
    <source>
        <dbReference type="ARBA" id="ARBA00022827"/>
    </source>
</evidence>
<keyword evidence="1" id="KW-0285">Flavoprotein</keyword>
<proteinExistence type="predicted"/>
<dbReference type="InterPro" id="IPR036318">
    <property type="entry name" value="FAD-bd_PCMH-like_sf"/>
</dbReference>
<dbReference type="SUPFAM" id="SSF55447">
    <property type="entry name" value="CO dehydrogenase flavoprotein C-terminal domain-like"/>
    <property type="match status" value="1"/>
</dbReference>
<evidence type="ECO:0000313" key="3">
    <source>
        <dbReference type="EMBL" id="URI06363.1"/>
    </source>
</evidence>
<dbReference type="InterPro" id="IPR016167">
    <property type="entry name" value="FAD-bd_PCMH_sub1"/>
</dbReference>
<name>A0ABY4S3R8_AQUTE</name>
<dbReference type="Gene3D" id="3.30.390.50">
    <property type="entry name" value="CO dehydrogenase flavoprotein, C-terminal domain"/>
    <property type="match status" value="1"/>
</dbReference>
<dbReference type="SMART" id="SM01092">
    <property type="entry name" value="CO_deh_flav_C"/>
    <property type="match status" value="1"/>
</dbReference>
<sequence length="360" mass="37859">MSPFEHLMPDSVDAALEGLGRAPAARAEGARFLAGGTNLLDLMKADLTRPTRLVDVHRLPLQAIQATPDGGLQLGALATNAATAAHPLVRDRYPLLAAALLAGASPQIRNMATNGGNLLQRTRCAYFYDAQLPCNKRRPGSGCPAREGLARSHAILGASDQCVATHPSDFCVALRALDATVHVQSARGSRSIPMADFHRLPGDRPDLDTELQPDELITHLSLPPAPAGFARHATYLKLRERASYAFALVSVAAALDLDGDGRIRQARIALGGVAHKPWRLPEAEALLQGREPGPDAFGEAAARLLQGAQACGAPGIDNAFKLPMAHRAVVRALSLATDGELTNTGPLAGLATAAARREDA</sequence>
<dbReference type="InterPro" id="IPR051312">
    <property type="entry name" value="Diverse_Substr_Oxidored"/>
</dbReference>
<dbReference type="InterPro" id="IPR016166">
    <property type="entry name" value="FAD-bd_PCMH"/>
</dbReference>
<dbReference type="PANTHER" id="PTHR42659:SF1">
    <property type="entry name" value="OXIDOREDUCTASE"/>
    <property type="match status" value="1"/>
</dbReference>
<dbReference type="InterPro" id="IPR036683">
    <property type="entry name" value="CO_DH_flav_C_dom_sf"/>
</dbReference>
<dbReference type="InterPro" id="IPR016169">
    <property type="entry name" value="FAD-bd_PCMH_sub2"/>
</dbReference>
<dbReference type="Gene3D" id="3.30.465.10">
    <property type="match status" value="2"/>
</dbReference>
<evidence type="ECO:0000313" key="4">
    <source>
        <dbReference type="Proteomes" id="UP001056201"/>
    </source>
</evidence>
<protein>
    <submittedName>
        <fullName evidence="3">Xanthine dehydrogenase family protein subunit M</fullName>
    </submittedName>
</protein>
<evidence type="ECO:0000259" key="2">
    <source>
        <dbReference type="PROSITE" id="PS51387"/>
    </source>
</evidence>
<organism evidence="3 4">
    <name type="scientific">Aquincola tertiaricarbonis</name>
    <dbReference type="NCBI Taxonomy" id="391953"/>
    <lineage>
        <taxon>Bacteria</taxon>
        <taxon>Pseudomonadati</taxon>
        <taxon>Pseudomonadota</taxon>
        <taxon>Betaproteobacteria</taxon>
        <taxon>Burkholderiales</taxon>
        <taxon>Sphaerotilaceae</taxon>
        <taxon>Aquincola</taxon>
    </lineage>
</organism>
<dbReference type="EMBL" id="CP097635">
    <property type="protein sequence ID" value="URI06363.1"/>
    <property type="molecule type" value="Genomic_DNA"/>
</dbReference>
<dbReference type="PANTHER" id="PTHR42659">
    <property type="entry name" value="XANTHINE DEHYDROGENASE SUBUNIT C-RELATED"/>
    <property type="match status" value="1"/>
</dbReference>
<dbReference type="Proteomes" id="UP001056201">
    <property type="component" value="Chromosome 1"/>
</dbReference>
<accession>A0ABY4S3R8</accession>
<dbReference type="SUPFAM" id="SSF56176">
    <property type="entry name" value="FAD-binding/transporter-associated domain-like"/>
    <property type="match status" value="1"/>
</dbReference>
<dbReference type="PROSITE" id="PS51387">
    <property type="entry name" value="FAD_PCMH"/>
    <property type="match status" value="1"/>
</dbReference>
<dbReference type="Pfam" id="PF03450">
    <property type="entry name" value="CO_deh_flav_C"/>
    <property type="match status" value="1"/>
</dbReference>
<keyword evidence="4" id="KW-1185">Reference proteome</keyword>
<gene>
    <name evidence="3" type="ORF">MW290_10585</name>
</gene>
<dbReference type="InterPro" id="IPR005107">
    <property type="entry name" value="CO_DH_flav_C"/>
</dbReference>
<dbReference type="Gene3D" id="3.30.43.10">
    <property type="entry name" value="Uridine Diphospho-n-acetylenolpyruvylglucosamine Reductase, domain 2"/>
    <property type="match status" value="1"/>
</dbReference>
<dbReference type="RefSeq" id="WP_250194626.1">
    <property type="nucleotide sequence ID" value="NZ_CP097635.1"/>
</dbReference>
<keyword evidence="1" id="KW-0274">FAD</keyword>
<reference evidence="3" key="1">
    <citation type="submission" date="2022-05" db="EMBL/GenBank/DDBJ databases">
        <title>An RpoN-dependent PEP-CTERM gene is involved in floc formation of an Aquincola tertiaricarbonis strain.</title>
        <authorList>
            <person name="Qiu D."/>
            <person name="Xia M."/>
        </authorList>
    </citation>
    <scope>NUCLEOTIDE SEQUENCE</scope>
    <source>
        <strain evidence="3">RN12</strain>
    </source>
</reference>
<dbReference type="Pfam" id="PF00941">
    <property type="entry name" value="FAD_binding_5"/>
    <property type="match status" value="1"/>
</dbReference>
<feature type="domain" description="FAD-binding PCMH-type" evidence="2">
    <location>
        <begin position="1"/>
        <end position="227"/>
    </location>
</feature>
<dbReference type="InterPro" id="IPR002346">
    <property type="entry name" value="Mopterin_DH_FAD-bd"/>
</dbReference>